<dbReference type="GO" id="GO:0005615">
    <property type="term" value="C:extracellular space"/>
    <property type="evidence" value="ECO:0007669"/>
    <property type="project" value="TreeGrafter"/>
</dbReference>
<accession>U5NEK3</accession>
<dbReference type="SUPFAM" id="SSF53474">
    <property type="entry name" value="alpha/beta-Hydrolases"/>
    <property type="match status" value="1"/>
</dbReference>
<keyword evidence="5" id="KW-1133">Transmembrane helix</keyword>
<dbReference type="Proteomes" id="UP000161081">
    <property type="component" value="Segment"/>
</dbReference>
<dbReference type="GO" id="GO:0016298">
    <property type="term" value="F:lipase activity"/>
    <property type="evidence" value="ECO:0007669"/>
    <property type="project" value="InterPro"/>
</dbReference>
<reference evidence="7 8" key="1">
    <citation type="journal article" date="2014" name="J. Gen. Virol.">
        <title>Whole-genome sequences of two turkey adenovirus types reveal the existence of two unknown lineages that merit the establishment of novel species within the genus Aviadenovirus.</title>
        <authorList>
            <person name="Marek A."/>
            <person name="Ballmann M.Z."/>
            <person name="Kosiol C."/>
            <person name="Harrach B."/>
            <person name="Schlotterer C."/>
            <person name="Hess M."/>
        </authorList>
    </citation>
    <scope>NUCLEOTIDE SEQUENCE [LARGE SCALE GENOMIC DNA]</scope>
    <source>
        <strain evidence="7">TNI1</strain>
    </source>
</reference>
<protein>
    <submittedName>
        <fullName evidence="7">ORF19A</fullName>
    </submittedName>
</protein>
<evidence type="ECO:0000256" key="3">
    <source>
        <dbReference type="ARBA" id="ARBA00022525"/>
    </source>
</evidence>
<dbReference type="InterPro" id="IPR013818">
    <property type="entry name" value="Lipase"/>
</dbReference>
<dbReference type="RefSeq" id="YP_008719842.1">
    <property type="nucleotide sequence ID" value="NC_022612.1"/>
</dbReference>
<feature type="region of interest" description="Disordered" evidence="4">
    <location>
        <begin position="682"/>
        <end position="701"/>
    </location>
</feature>
<dbReference type="EMBL" id="KF477312">
    <property type="protein sequence ID" value="AGX93323.1"/>
    <property type="molecule type" value="Genomic_DNA"/>
</dbReference>
<dbReference type="Gene3D" id="3.40.50.1820">
    <property type="entry name" value="alpha/beta hydrolase"/>
    <property type="match status" value="1"/>
</dbReference>
<dbReference type="Pfam" id="PF00151">
    <property type="entry name" value="Lipase"/>
    <property type="match status" value="1"/>
</dbReference>
<dbReference type="InterPro" id="IPR029058">
    <property type="entry name" value="AB_hydrolase_fold"/>
</dbReference>
<name>U5NEK3_9ADEN</name>
<evidence type="ECO:0000256" key="5">
    <source>
        <dbReference type="SAM" id="Phobius"/>
    </source>
</evidence>
<feature type="compositionally biased region" description="Low complexity" evidence="4">
    <location>
        <begin position="595"/>
        <end position="658"/>
    </location>
</feature>
<evidence type="ECO:0000259" key="6">
    <source>
        <dbReference type="Pfam" id="PF00151"/>
    </source>
</evidence>
<keyword evidence="5" id="KW-0812">Transmembrane</keyword>
<dbReference type="InterPro" id="IPR000734">
    <property type="entry name" value="TAG_lipase"/>
</dbReference>
<feature type="region of interest" description="Disordered" evidence="4">
    <location>
        <begin position="716"/>
        <end position="736"/>
    </location>
</feature>
<proteinExistence type="inferred from homology"/>
<evidence type="ECO:0000313" key="7">
    <source>
        <dbReference type="EMBL" id="AGX93323.1"/>
    </source>
</evidence>
<feature type="region of interest" description="Disordered" evidence="4">
    <location>
        <begin position="595"/>
        <end position="660"/>
    </location>
</feature>
<dbReference type="PANTHER" id="PTHR11610:SF173">
    <property type="entry name" value="LIPASE DOMAIN-CONTAINING PROTEIN-RELATED"/>
    <property type="match status" value="1"/>
</dbReference>
<feature type="transmembrane region" description="Helical" evidence="5">
    <location>
        <begin position="771"/>
        <end position="793"/>
    </location>
</feature>
<comment type="subcellular location">
    <subcellularLocation>
        <location evidence="1">Secreted</location>
    </subcellularLocation>
</comment>
<sequence length="817" mass="92193">MAHFHDEPKIPVDYYWYGSHGIAIPKIHLQKGGSPNVYWKLRDAGFLRGGREKNLILLIHGWHGTHRTFNIFFHVLRFHQKMTPDVGVLLVDWGEQGADKFVLGDAAYSAITLNINNLLKDLNNTNLHCIGHSLGAHACGAVCRSFHQIQKRKCTRIIGLDAAGPLFKTNSPYPNLVKARLSKKDADYVALFMTNRNFMGLYQIEGDEYITPYVDGSYSNHCPLIGKWWGEITAYNYLGRKVWERLDMGTVARSGIIPHTLDSCSHLMAPILFMKSLDTRNGYVAFKWSTSSPHGLPPMHTVWNGYTVSKDYRYPTFFKNETVWLSTQTLEDHMGDRLQYGDSNVEPSFAAIAISYKGCYPQLSTHNEYQNVFSYGTKYEIVTGFTNLKPTYVDLARMYVTVNRKDCPVLLARYLIPTYQSASFPRPTMPTYSSEILHCEKQSAYKYYCKRTWHQSRIAAYRKQLDITGKGEETPVPPKTGCLEQHTNLTDMMRTFMGTYHARTGQKISFDMSNSPFELVRITLWDPHMEKLHNLMTFWDACDETSVTNISVDRIERRANFTFSKQGQYWISFFYEYEEITALINITERVIPTTAKTTTSSEPTTTQETTTTTSAPPPSTSSTPSTPSSTTLTTSTHTTKIKTTTSTVISTSQPQTTPCNETIDEDCWFSQLSGDYSPVEWVPETETEGPYSNTVEDVSGEDPVDYSEYVVIGEPSNHKESEVETSGTPKPISVSVHPGTYPLLDSDRQTAHIAKQMQETENSHQEASHGLTVGASLTICAVVVLAICVAVVMKRHKKQTPPPAIYLKVASDDIEIQ</sequence>
<dbReference type="GO" id="GO:0016042">
    <property type="term" value="P:lipid catabolic process"/>
    <property type="evidence" value="ECO:0007669"/>
    <property type="project" value="TreeGrafter"/>
</dbReference>
<keyword evidence="8" id="KW-1185">Reference proteome</keyword>
<evidence type="ECO:0000256" key="1">
    <source>
        <dbReference type="ARBA" id="ARBA00004613"/>
    </source>
</evidence>
<dbReference type="KEGG" id="vg:17401005"/>
<evidence type="ECO:0000256" key="2">
    <source>
        <dbReference type="ARBA" id="ARBA00010701"/>
    </source>
</evidence>
<dbReference type="OrthoDB" id="17100at10239"/>
<keyword evidence="5" id="KW-0472">Membrane</keyword>
<dbReference type="PANTHER" id="PTHR11610">
    <property type="entry name" value="LIPASE"/>
    <property type="match status" value="1"/>
</dbReference>
<dbReference type="GeneID" id="17401005"/>
<keyword evidence="3" id="KW-0964">Secreted</keyword>
<evidence type="ECO:0000313" key="8">
    <source>
        <dbReference type="Proteomes" id="UP000161081"/>
    </source>
</evidence>
<feature type="domain" description="Lipase" evidence="6">
    <location>
        <begin position="52"/>
        <end position="196"/>
    </location>
</feature>
<comment type="similarity">
    <text evidence="2">Belongs to the AB hydrolase superfamily. Lipase family.</text>
</comment>
<evidence type="ECO:0000256" key="4">
    <source>
        <dbReference type="SAM" id="MobiDB-lite"/>
    </source>
</evidence>
<organism evidence="7 8">
    <name type="scientific">turkey adenovirus 4</name>
    <dbReference type="NCBI Taxonomy" id="1408257"/>
    <lineage>
        <taxon>Viruses</taxon>
        <taxon>Varidnaviria</taxon>
        <taxon>Bamfordvirae</taxon>
        <taxon>Preplasmiviricota</taxon>
        <taxon>Polisuviricotina</taxon>
        <taxon>Pharingeaviricetes</taxon>
        <taxon>Rowavirales</taxon>
        <taxon>Adenoviridae</taxon>
        <taxon>Aviadenovirus</taxon>
        <taxon>Aviadenovirus gallopavoquartum</taxon>
        <taxon>Turkey aviadenovirus C</taxon>
    </lineage>
</organism>